<protein>
    <submittedName>
        <fullName evidence="2">Uncharacterized protein</fullName>
    </submittedName>
</protein>
<feature type="compositionally biased region" description="Basic and acidic residues" evidence="1">
    <location>
        <begin position="13"/>
        <end position="28"/>
    </location>
</feature>
<gene>
    <name evidence="2" type="ORF">Xvie_01743</name>
</gene>
<comment type="caution">
    <text evidence="2">The sequence shown here is derived from an EMBL/GenBank/DDBJ whole genome shotgun (WGS) entry which is preliminary data.</text>
</comment>
<accession>A0A1Y2SFB4</accession>
<proteinExistence type="predicted"/>
<reference evidence="2 3" key="1">
    <citation type="submission" date="2016-10" db="EMBL/GenBank/DDBJ databases">
        <title>Systematic genetic and metabolomic analysis of Xenorhabdus and Photorhabdus spp., highlights the requirements for a dual symbiotic and pathogenic life style.</title>
        <authorList>
            <person name="Tobias N.J."/>
            <person name="Wolff H."/>
            <person name="Djahanschiri B."/>
            <person name="Pidot S.J."/>
            <person name="Stinear T.P."/>
            <person name="Ebersberger I."/>
            <person name="Bode H.B."/>
        </authorList>
    </citation>
    <scope>NUCLEOTIDE SEQUENCE [LARGE SCALE GENOMIC DNA]</scope>
    <source>
        <strain evidence="2 3">DSM 22392</strain>
    </source>
</reference>
<feature type="region of interest" description="Disordered" evidence="1">
    <location>
        <begin position="1"/>
        <end position="34"/>
    </location>
</feature>
<evidence type="ECO:0000313" key="2">
    <source>
        <dbReference type="EMBL" id="OTA16655.1"/>
    </source>
</evidence>
<dbReference type="STRING" id="351656.Xvie_01743"/>
<sequence>MRKQTMMSRLLRKSRDEQGLEAKIKAPRELSGSF</sequence>
<evidence type="ECO:0000313" key="3">
    <source>
        <dbReference type="Proteomes" id="UP000194350"/>
    </source>
</evidence>
<name>A0A1Y2SFB4_9GAMM</name>
<organism evidence="2 3">
    <name type="scientific">Xenorhabdus vietnamensis</name>
    <dbReference type="NCBI Taxonomy" id="351656"/>
    <lineage>
        <taxon>Bacteria</taxon>
        <taxon>Pseudomonadati</taxon>
        <taxon>Pseudomonadota</taxon>
        <taxon>Gammaproteobacteria</taxon>
        <taxon>Enterobacterales</taxon>
        <taxon>Morganellaceae</taxon>
        <taxon>Xenorhabdus</taxon>
    </lineage>
</organism>
<keyword evidence="3" id="KW-1185">Reference proteome</keyword>
<dbReference type="Proteomes" id="UP000194350">
    <property type="component" value="Unassembled WGS sequence"/>
</dbReference>
<evidence type="ECO:0000256" key="1">
    <source>
        <dbReference type="SAM" id="MobiDB-lite"/>
    </source>
</evidence>
<dbReference type="AlphaFoldDB" id="A0A1Y2SFB4"/>
<dbReference type="EMBL" id="MUBJ01000007">
    <property type="protein sequence ID" value="OTA16655.1"/>
    <property type="molecule type" value="Genomic_DNA"/>
</dbReference>